<keyword evidence="3" id="KW-1185">Reference proteome</keyword>
<feature type="signal peptide" evidence="1">
    <location>
        <begin position="1"/>
        <end position="18"/>
    </location>
</feature>
<comment type="caution">
    <text evidence="2">The sequence shown here is derived from an EMBL/GenBank/DDBJ whole genome shotgun (WGS) entry which is preliminary data.</text>
</comment>
<protein>
    <submittedName>
        <fullName evidence="2">Uncharacterized protein</fullName>
    </submittedName>
</protein>
<gene>
    <name evidence="2" type="ORF">CU098_007583</name>
</gene>
<sequence length="72" mass="7353">MKFSYTLAIVLLVATVSASPQPWWGKGDKEINQNAGGAGNSASHGIASGALSGGVLAKNENNNNIEQNGVIN</sequence>
<dbReference type="AlphaFoldDB" id="A0A367KKJ6"/>
<name>A0A367KKJ6_RHIST</name>
<dbReference type="Proteomes" id="UP000253551">
    <property type="component" value="Unassembled WGS sequence"/>
</dbReference>
<evidence type="ECO:0000313" key="3">
    <source>
        <dbReference type="Proteomes" id="UP000253551"/>
    </source>
</evidence>
<dbReference type="EMBL" id="PJQM01001272">
    <property type="protein sequence ID" value="RCI02753.1"/>
    <property type="molecule type" value="Genomic_DNA"/>
</dbReference>
<proteinExistence type="predicted"/>
<feature type="chain" id="PRO_5016679742" evidence="1">
    <location>
        <begin position="19"/>
        <end position="72"/>
    </location>
</feature>
<reference evidence="2 3" key="1">
    <citation type="journal article" date="2018" name="G3 (Bethesda)">
        <title>Phylogenetic and Phylogenomic Definition of Rhizopus Species.</title>
        <authorList>
            <person name="Gryganskyi A.P."/>
            <person name="Golan J."/>
            <person name="Dolatabadi S."/>
            <person name="Mondo S."/>
            <person name="Robb S."/>
            <person name="Idnurm A."/>
            <person name="Muszewska A."/>
            <person name="Steczkiewicz K."/>
            <person name="Masonjones S."/>
            <person name="Liao H.L."/>
            <person name="Gajdeczka M.T."/>
            <person name="Anike F."/>
            <person name="Vuek A."/>
            <person name="Anishchenko I.M."/>
            <person name="Voigt K."/>
            <person name="de Hoog G.S."/>
            <person name="Smith M.E."/>
            <person name="Heitman J."/>
            <person name="Vilgalys R."/>
            <person name="Stajich J.E."/>
        </authorList>
    </citation>
    <scope>NUCLEOTIDE SEQUENCE [LARGE SCALE GENOMIC DNA]</scope>
    <source>
        <strain evidence="2 3">LSU 92-RS-03</strain>
    </source>
</reference>
<organism evidence="2 3">
    <name type="scientific">Rhizopus stolonifer</name>
    <name type="common">Rhizopus nigricans</name>
    <dbReference type="NCBI Taxonomy" id="4846"/>
    <lineage>
        <taxon>Eukaryota</taxon>
        <taxon>Fungi</taxon>
        <taxon>Fungi incertae sedis</taxon>
        <taxon>Mucoromycota</taxon>
        <taxon>Mucoromycotina</taxon>
        <taxon>Mucoromycetes</taxon>
        <taxon>Mucorales</taxon>
        <taxon>Mucorineae</taxon>
        <taxon>Rhizopodaceae</taxon>
        <taxon>Rhizopus</taxon>
    </lineage>
</organism>
<evidence type="ECO:0000313" key="2">
    <source>
        <dbReference type="EMBL" id="RCI02753.1"/>
    </source>
</evidence>
<evidence type="ECO:0000256" key="1">
    <source>
        <dbReference type="SAM" id="SignalP"/>
    </source>
</evidence>
<accession>A0A367KKJ6</accession>
<keyword evidence="1" id="KW-0732">Signal</keyword>